<comment type="caution">
    <text evidence="1">The sequence shown here is derived from an EMBL/GenBank/DDBJ whole genome shotgun (WGS) entry which is preliminary data.</text>
</comment>
<reference evidence="1" key="1">
    <citation type="submission" date="2020-10" db="EMBL/GenBank/DDBJ databases">
        <authorList>
            <person name="Gilroy R."/>
        </authorList>
    </citation>
    <scope>NUCLEOTIDE SEQUENCE</scope>
    <source>
        <strain evidence="1">CHK183-6373</strain>
    </source>
</reference>
<dbReference type="Proteomes" id="UP000886884">
    <property type="component" value="Unassembled WGS sequence"/>
</dbReference>
<reference evidence="1" key="2">
    <citation type="journal article" date="2021" name="PeerJ">
        <title>Extensive microbial diversity within the chicken gut microbiome revealed by metagenomics and culture.</title>
        <authorList>
            <person name="Gilroy R."/>
            <person name="Ravi A."/>
            <person name="Getino M."/>
            <person name="Pursley I."/>
            <person name="Horton D.L."/>
            <person name="Alikhan N.F."/>
            <person name="Baker D."/>
            <person name="Gharbi K."/>
            <person name="Hall N."/>
            <person name="Watson M."/>
            <person name="Adriaenssens E.M."/>
            <person name="Foster-Nyarko E."/>
            <person name="Jarju S."/>
            <person name="Secka A."/>
            <person name="Antonio M."/>
            <person name="Oren A."/>
            <person name="Chaudhuri R.R."/>
            <person name="La Ragione R."/>
            <person name="Hildebrand F."/>
            <person name="Pallen M.J."/>
        </authorList>
    </citation>
    <scope>NUCLEOTIDE SEQUENCE</scope>
    <source>
        <strain evidence="1">CHK183-6373</strain>
    </source>
</reference>
<name>A0A9D1PBG3_9FIRM</name>
<sequence length="122" mass="14110">MNEELKRRHLETITHESAVEMYEKLCAACEQREGGMTDPDQMLVADIARAEQIKQSLLDDIAKRGIGQERSNGRQKYWQENRSVAQVRAYAEQQRKHLSELRLTPNSRKAASVLMDDEFADF</sequence>
<gene>
    <name evidence="1" type="ORF">IAA64_13785</name>
</gene>
<accession>A0A9D1PBG3</accession>
<dbReference type="EMBL" id="DVOT01000246">
    <property type="protein sequence ID" value="HIV29029.1"/>
    <property type="molecule type" value="Genomic_DNA"/>
</dbReference>
<organism evidence="1 2">
    <name type="scientific">Candidatus Ornithocaccomicrobium faecavium</name>
    <dbReference type="NCBI Taxonomy" id="2840890"/>
    <lineage>
        <taxon>Bacteria</taxon>
        <taxon>Bacillati</taxon>
        <taxon>Bacillota</taxon>
        <taxon>Clostridia</taxon>
        <taxon>Candidatus Ornithocaccomicrobium</taxon>
    </lineage>
</organism>
<dbReference type="InterPro" id="IPR006448">
    <property type="entry name" value="Phage_term_ssu_P27"/>
</dbReference>
<dbReference type="AlphaFoldDB" id="A0A9D1PBG3"/>
<protein>
    <submittedName>
        <fullName evidence="1">P27 family phage terminase small subunit</fullName>
    </submittedName>
</protein>
<proteinExistence type="predicted"/>
<evidence type="ECO:0000313" key="1">
    <source>
        <dbReference type="EMBL" id="HIV29029.1"/>
    </source>
</evidence>
<dbReference type="Pfam" id="PF05119">
    <property type="entry name" value="Terminase_4"/>
    <property type="match status" value="1"/>
</dbReference>
<evidence type="ECO:0000313" key="2">
    <source>
        <dbReference type="Proteomes" id="UP000886884"/>
    </source>
</evidence>